<keyword evidence="1" id="KW-0472">Membrane</keyword>
<keyword evidence="4" id="KW-0347">Helicase</keyword>
<protein>
    <submittedName>
        <fullName evidence="4">Probable helicase DDB_G0274399</fullName>
    </submittedName>
</protein>
<feature type="domain" description="DNA2/NAM7 helicase-like C-terminal" evidence="2">
    <location>
        <begin position="105"/>
        <end position="172"/>
    </location>
</feature>
<reference evidence="4" key="1">
    <citation type="submission" date="2025-08" db="UniProtKB">
        <authorList>
            <consortium name="RefSeq"/>
        </authorList>
    </citation>
    <scope>IDENTIFICATION</scope>
    <source>
        <strain evidence="4">Airmid</strain>
    </source>
</reference>
<dbReference type="PANTHER" id="PTHR10887">
    <property type="entry name" value="DNA2/NAM7 HELICASE FAMILY"/>
    <property type="match status" value="1"/>
</dbReference>
<accession>A0A6P6Y756</accession>
<evidence type="ECO:0000313" key="3">
    <source>
        <dbReference type="Proteomes" id="UP000515146"/>
    </source>
</evidence>
<dbReference type="OrthoDB" id="2285229at2759"/>
<organism evidence="3 4">
    <name type="scientific">Dermatophagoides pteronyssinus</name>
    <name type="common">European house dust mite</name>
    <dbReference type="NCBI Taxonomy" id="6956"/>
    <lineage>
        <taxon>Eukaryota</taxon>
        <taxon>Metazoa</taxon>
        <taxon>Ecdysozoa</taxon>
        <taxon>Arthropoda</taxon>
        <taxon>Chelicerata</taxon>
        <taxon>Arachnida</taxon>
        <taxon>Acari</taxon>
        <taxon>Acariformes</taxon>
        <taxon>Sarcoptiformes</taxon>
        <taxon>Astigmata</taxon>
        <taxon>Psoroptidia</taxon>
        <taxon>Analgoidea</taxon>
        <taxon>Pyroglyphidae</taxon>
        <taxon>Dermatophagoidinae</taxon>
        <taxon>Dermatophagoides</taxon>
    </lineage>
</organism>
<keyword evidence="1" id="KW-1133">Transmembrane helix</keyword>
<evidence type="ECO:0000256" key="1">
    <source>
        <dbReference type="SAM" id="Phobius"/>
    </source>
</evidence>
<dbReference type="PANTHER" id="PTHR10887:SF495">
    <property type="entry name" value="HELICASE SENATAXIN ISOFORM X1-RELATED"/>
    <property type="match status" value="1"/>
</dbReference>
<dbReference type="InterPro" id="IPR047187">
    <property type="entry name" value="SF1_C_Upf1"/>
</dbReference>
<keyword evidence="4" id="KW-0547">Nucleotide-binding</keyword>
<proteinExistence type="predicted"/>
<dbReference type="InterPro" id="IPR027417">
    <property type="entry name" value="P-loop_NTPase"/>
</dbReference>
<name>A0A6P6Y756_DERPT</name>
<keyword evidence="1" id="KW-0812">Transmembrane</keyword>
<dbReference type="InterPro" id="IPR041679">
    <property type="entry name" value="DNA2/NAM7-like_C"/>
</dbReference>
<dbReference type="InterPro" id="IPR045055">
    <property type="entry name" value="DNA2/NAM7-like"/>
</dbReference>
<feature type="non-terminal residue" evidence="4">
    <location>
        <position position="1"/>
    </location>
</feature>
<evidence type="ECO:0000313" key="4">
    <source>
        <dbReference type="RefSeq" id="XP_027200364.1"/>
    </source>
</evidence>
<dbReference type="CDD" id="cd18808">
    <property type="entry name" value="SF1_C_Upf1"/>
    <property type="match status" value="1"/>
</dbReference>
<dbReference type="Pfam" id="PF13087">
    <property type="entry name" value="AAA_12"/>
    <property type="match status" value="1"/>
</dbReference>
<feature type="non-terminal residue" evidence="4">
    <location>
        <position position="172"/>
    </location>
</feature>
<dbReference type="KEGG" id="dpte:113794443"/>
<dbReference type="RefSeq" id="XP_027200364.1">
    <property type="nucleotide sequence ID" value="XM_027344563.1"/>
</dbReference>
<feature type="transmembrane region" description="Helical" evidence="1">
    <location>
        <begin position="13"/>
        <end position="31"/>
    </location>
</feature>
<keyword evidence="3" id="KW-1185">Reference proteome</keyword>
<evidence type="ECO:0000259" key="2">
    <source>
        <dbReference type="Pfam" id="PF13087"/>
    </source>
</evidence>
<keyword evidence="4" id="KW-0378">Hydrolase</keyword>
<dbReference type="GO" id="GO:0004386">
    <property type="term" value="F:helicase activity"/>
    <property type="evidence" value="ECO:0007669"/>
    <property type="project" value="UniProtKB-KW"/>
</dbReference>
<gene>
    <name evidence="4" type="primary">LOC113794443</name>
</gene>
<sequence length="172" mass="18800">LVCTPSNSAANEILLRVIAAGLVDAAGPLAFRFRKLIMFGDAQQLPSTVISPRLKATAFERSLFERLEQLGHPVEMLRVQYRMHPQISHFPNQQFYGGQLLDGPNVETADSFQGQEARYVILSTVRGLGTSAAEPPGASESRALREGLGFVADKRRLNVAVTRAKELLIVLG</sequence>
<dbReference type="Gene3D" id="3.40.50.300">
    <property type="entry name" value="P-loop containing nucleotide triphosphate hydrolases"/>
    <property type="match status" value="3"/>
</dbReference>
<dbReference type="AlphaFoldDB" id="A0A6P6Y756"/>
<dbReference type="SUPFAM" id="SSF52540">
    <property type="entry name" value="P-loop containing nucleoside triphosphate hydrolases"/>
    <property type="match status" value="1"/>
</dbReference>
<keyword evidence="4" id="KW-0067">ATP-binding</keyword>
<dbReference type="Proteomes" id="UP000515146">
    <property type="component" value="Unplaced"/>
</dbReference>
<dbReference type="InParanoid" id="A0A6P6Y756"/>